<dbReference type="AlphaFoldDB" id="A0A0R2M3N6"/>
<sequence>MRVIIMENELIKVYRNYNMALAADDVEQLDQLLAPQFTLTHMTGYVQPRAEWLGEIKQGQMAYFDSQEEHVTVDKLSDGWQVTGENRVTASIHGSTRHAWPLKTVMSIQRLAGQLQITAAVVTTY</sequence>
<dbReference type="InterPro" id="IPR032710">
    <property type="entry name" value="NTF2-like_dom_sf"/>
</dbReference>
<keyword evidence="3" id="KW-1185">Reference proteome</keyword>
<organism evidence="2 3">
    <name type="scientific">Lactiplantibacillus xiangfangensis</name>
    <dbReference type="NCBI Taxonomy" id="942150"/>
    <lineage>
        <taxon>Bacteria</taxon>
        <taxon>Bacillati</taxon>
        <taxon>Bacillota</taxon>
        <taxon>Bacilli</taxon>
        <taxon>Lactobacillales</taxon>
        <taxon>Lactobacillaceae</taxon>
        <taxon>Lactiplantibacillus</taxon>
    </lineage>
</organism>
<gene>
    <name evidence="2" type="ORF">IV64_GL000757</name>
</gene>
<evidence type="ECO:0000259" key="1">
    <source>
        <dbReference type="Pfam" id="PF14534"/>
    </source>
</evidence>
<dbReference type="EMBL" id="JQCL01000080">
    <property type="protein sequence ID" value="KRO08664.1"/>
    <property type="molecule type" value="Genomic_DNA"/>
</dbReference>
<dbReference type="Proteomes" id="UP000051783">
    <property type="component" value="Unassembled WGS sequence"/>
</dbReference>
<dbReference type="SUPFAM" id="SSF54427">
    <property type="entry name" value="NTF2-like"/>
    <property type="match status" value="1"/>
</dbReference>
<reference evidence="2 3" key="1">
    <citation type="journal article" date="2015" name="Genome Announc.">
        <title>Expanding the biotechnology potential of lactobacilli through comparative genomics of 213 strains and associated genera.</title>
        <authorList>
            <person name="Sun Z."/>
            <person name="Harris H.M."/>
            <person name="McCann A."/>
            <person name="Guo C."/>
            <person name="Argimon S."/>
            <person name="Zhang W."/>
            <person name="Yang X."/>
            <person name="Jeffery I.B."/>
            <person name="Cooney J.C."/>
            <person name="Kagawa T.F."/>
            <person name="Liu W."/>
            <person name="Song Y."/>
            <person name="Salvetti E."/>
            <person name="Wrobel A."/>
            <person name="Rasinkangas P."/>
            <person name="Parkhill J."/>
            <person name="Rea M.C."/>
            <person name="O'Sullivan O."/>
            <person name="Ritari J."/>
            <person name="Douillard F.P."/>
            <person name="Paul Ross R."/>
            <person name="Yang R."/>
            <person name="Briner A.E."/>
            <person name="Felis G.E."/>
            <person name="de Vos W.M."/>
            <person name="Barrangou R."/>
            <person name="Klaenhammer T.R."/>
            <person name="Caufield P.W."/>
            <person name="Cui Y."/>
            <person name="Zhang H."/>
            <person name="O'Toole P.W."/>
        </authorList>
    </citation>
    <scope>NUCLEOTIDE SEQUENCE [LARGE SCALE GENOMIC DNA]</scope>
    <source>
        <strain evidence="2 3">LMG 26013</strain>
    </source>
</reference>
<dbReference type="Gene3D" id="3.10.450.50">
    <property type="match status" value="1"/>
</dbReference>
<accession>A0A0R2M3N6</accession>
<dbReference type="PATRIC" id="fig|942150.3.peg.774"/>
<feature type="domain" description="DUF4440" evidence="1">
    <location>
        <begin position="11"/>
        <end position="114"/>
    </location>
</feature>
<dbReference type="STRING" id="942150.IV64_GL000757"/>
<protein>
    <recommendedName>
        <fullName evidence="1">DUF4440 domain-containing protein</fullName>
    </recommendedName>
</protein>
<dbReference type="OrthoDB" id="3253136at2"/>
<comment type="caution">
    <text evidence="2">The sequence shown here is derived from an EMBL/GenBank/DDBJ whole genome shotgun (WGS) entry which is preliminary data.</text>
</comment>
<evidence type="ECO:0000313" key="3">
    <source>
        <dbReference type="Proteomes" id="UP000051783"/>
    </source>
</evidence>
<evidence type="ECO:0000313" key="2">
    <source>
        <dbReference type="EMBL" id="KRO08664.1"/>
    </source>
</evidence>
<name>A0A0R2M3N6_9LACO</name>
<proteinExistence type="predicted"/>
<dbReference type="InterPro" id="IPR027843">
    <property type="entry name" value="DUF4440"/>
</dbReference>
<dbReference type="Pfam" id="PF14534">
    <property type="entry name" value="DUF4440"/>
    <property type="match status" value="1"/>
</dbReference>